<feature type="region of interest" description="Disordered" evidence="1">
    <location>
        <begin position="37"/>
        <end position="98"/>
    </location>
</feature>
<evidence type="ECO:0000313" key="2">
    <source>
        <dbReference type="EMBL" id="KAF5323254.1"/>
    </source>
</evidence>
<comment type="caution">
    <text evidence="2">The sequence shown here is derived from an EMBL/GenBank/DDBJ whole genome shotgun (WGS) entry which is preliminary data.</text>
</comment>
<dbReference type="EMBL" id="JAACJJ010000019">
    <property type="protein sequence ID" value="KAF5323254.1"/>
    <property type="molecule type" value="Genomic_DNA"/>
</dbReference>
<protein>
    <submittedName>
        <fullName evidence="2">Uncharacterized protein</fullName>
    </submittedName>
</protein>
<evidence type="ECO:0000313" key="3">
    <source>
        <dbReference type="Proteomes" id="UP000567179"/>
    </source>
</evidence>
<proteinExistence type="predicted"/>
<name>A0A8H5BH36_9AGAR</name>
<sequence length="98" mass="10879">MACPSDFMLCRDYTACTVRIYALSVAHAVLVHPLNNHFTMDQTDPDEPAAHVEPSGSRRTSTPSSRTESPSKRYVQTQGHEQGSHLSCEPRITRTIPP</sequence>
<dbReference type="Proteomes" id="UP000567179">
    <property type="component" value="Unassembled WGS sequence"/>
</dbReference>
<feature type="compositionally biased region" description="Polar residues" evidence="1">
    <location>
        <begin position="74"/>
        <end position="85"/>
    </location>
</feature>
<accession>A0A8H5BH36</accession>
<evidence type="ECO:0000256" key="1">
    <source>
        <dbReference type="SAM" id="MobiDB-lite"/>
    </source>
</evidence>
<organism evidence="2 3">
    <name type="scientific">Psilocybe cf. subviscida</name>
    <dbReference type="NCBI Taxonomy" id="2480587"/>
    <lineage>
        <taxon>Eukaryota</taxon>
        <taxon>Fungi</taxon>
        <taxon>Dikarya</taxon>
        <taxon>Basidiomycota</taxon>
        <taxon>Agaricomycotina</taxon>
        <taxon>Agaricomycetes</taxon>
        <taxon>Agaricomycetidae</taxon>
        <taxon>Agaricales</taxon>
        <taxon>Agaricineae</taxon>
        <taxon>Strophariaceae</taxon>
        <taxon>Psilocybe</taxon>
    </lineage>
</organism>
<keyword evidence="3" id="KW-1185">Reference proteome</keyword>
<reference evidence="2 3" key="1">
    <citation type="journal article" date="2020" name="ISME J.">
        <title>Uncovering the hidden diversity of litter-decomposition mechanisms in mushroom-forming fungi.</title>
        <authorList>
            <person name="Floudas D."/>
            <person name="Bentzer J."/>
            <person name="Ahren D."/>
            <person name="Johansson T."/>
            <person name="Persson P."/>
            <person name="Tunlid A."/>
        </authorList>
    </citation>
    <scope>NUCLEOTIDE SEQUENCE [LARGE SCALE GENOMIC DNA]</scope>
    <source>
        <strain evidence="2 3">CBS 101986</strain>
    </source>
</reference>
<gene>
    <name evidence="2" type="ORF">D9619_013525</name>
</gene>
<dbReference type="AlphaFoldDB" id="A0A8H5BH36"/>
<feature type="compositionally biased region" description="Low complexity" evidence="1">
    <location>
        <begin position="53"/>
        <end position="68"/>
    </location>
</feature>